<evidence type="ECO:0000313" key="1">
    <source>
        <dbReference type="EMBL" id="GMA36150.1"/>
    </source>
</evidence>
<organism evidence="1 2">
    <name type="scientific">Demequina litorisediminis</name>
    <dbReference type="NCBI Taxonomy" id="1849022"/>
    <lineage>
        <taxon>Bacteria</taxon>
        <taxon>Bacillati</taxon>
        <taxon>Actinomycetota</taxon>
        <taxon>Actinomycetes</taxon>
        <taxon>Micrococcales</taxon>
        <taxon>Demequinaceae</taxon>
        <taxon>Demequina</taxon>
    </lineage>
</organism>
<evidence type="ECO:0008006" key="3">
    <source>
        <dbReference type="Google" id="ProtNLM"/>
    </source>
</evidence>
<dbReference type="EMBL" id="BSUN01000001">
    <property type="protein sequence ID" value="GMA36150.1"/>
    <property type="molecule type" value="Genomic_DNA"/>
</dbReference>
<proteinExistence type="predicted"/>
<gene>
    <name evidence="1" type="ORF">GCM10025876_23540</name>
</gene>
<accession>A0ABQ6IFT0</accession>
<reference evidence="2" key="1">
    <citation type="journal article" date="2019" name="Int. J. Syst. Evol. Microbiol.">
        <title>The Global Catalogue of Microorganisms (GCM) 10K type strain sequencing project: providing services to taxonomists for standard genome sequencing and annotation.</title>
        <authorList>
            <consortium name="The Broad Institute Genomics Platform"/>
            <consortium name="The Broad Institute Genome Sequencing Center for Infectious Disease"/>
            <person name="Wu L."/>
            <person name="Ma J."/>
        </authorList>
    </citation>
    <scope>NUCLEOTIDE SEQUENCE [LARGE SCALE GENOMIC DNA]</scope>
    <source>
        <strain evidence="2">NBRC 112299</strain>
    </source>
</reference>
<evidence type="ECO:0000313" key="2">
    <source>
        <dbReference type="Proteomes" id="UP001157125"/>
    </source>
</evidence>
<sequence length="161" mass="17159">MTVESQYLGDILLDGGPGGGAMEAVVTVDGQSLNVRLEIDYPGRLSAAVVRDIDMVFDQFAFVDNLGRETVARGLAQEDSAPARLRRAWEDARGGEGDAEEFLRDLAPQRIVITPDGGSANRDRVVLSYAVAGSRVPGTVTVRFVEPTGPELVPAPSRSFG</sequence>
<comment type="caution">
    <text evidence="1">The sequence shown here is derived from an EMBL/GenBank/DDBJ whole genome shotgun (WGS) entry which is preliminary data.</text>
</comment>
<dbReference type="Proteomes" id="UP001157125">
    <property type="component" value="Unassembled WGS sequence"/>
</dbReference>
<keyword evidence="2" id="KW-1185">Reference proteome</keyword>
<protein>
    <recommendedName>
        <fullName evidence="3">DUF3887 domain-containing protein</fullName>
    </recommendedName>
</protein>
<name>A0ABQ6IFT0_9MICO</name>